<evidence type="ECO:0000313" key="5">
    <source>
        <dbReference type="Proteomes" id="UP000037460"/>
    </source>
</evidence>
<dbReference type="PROSITE" id="PS50176">
    <property type="entry name" value="ARM_REPEAT"/>
    <property type="match status" value="6"/>
</dbReference>
<feature type="repeat" description="ARM" evidence="1">
    <location>
        <begin position="810"/>
        <end position="852"/>
    </location>
</feature>
<feature type="repeat" description="ARM" evidence="1">
    <location>
        <begin position="690"/>
        <end position="733"/>
    </location>
</feature>
<feature type="region of interest" description="Disordered" evidence="2">
    <location>
        <begin position="1467"/>
        <end position="1487"/>
    </location>
</feature>
<dbReference type="SMART" id="SM00185">
    <property type="entry name" value="ARM"/>
    <property type="match status" value="23"/>
</dbReference>
<evidence type="ECO:0000313" key="4">
    <source>
        <dbReference type="EMBL" id="KOO28054.1"/>
    </source>
</evidence>
<feature type="region of interest" description="Disordered" evidence="2">
    <location>
        <begin position="1143"/>
        <end position="1200"/>
    </location>
</feature>
<feature type="compositionally biased region" description="Low complexity" evidence="2">
    <location>
        <begin position="1393"/>
        <end position="1431"/>
    </location>
</feature>
<sequence>MGGPVVPRVTVHQITAAGGVAKLIVGLVETVRANPQMELREKAVAALRSLAVQQNATESASNPVLIAETGLPPLVELLKSGSTLAQTHAAATLAIVSRCSEAHPLAIAKLGGIEYLVGILRSGANSAQEQAAATVASISRVAANQLPIIQAGAIAPLVQLLKTGSSEAQMHAAEAVGNLARQPEGQELVQKANGIPKLLVLLGSGAGVEVARALALLAHENESIQKEVCMLDGIAQLLALLSGINTDAQAMASLAIAELASGANGKNRKRAQDAIAKAGGIGPLLQLIESRYPLVVCESVNAIAMVARGNRANQEIIASMGGIKPLVELSQASRGEHALAFAAASNHYAPDKAFPVAFVAAEAAGALWSLSEGHDANKVSIAGSQAIPTLVGLLGSPNERAQRHGGSALVSLSIGQLENQEQVSQLLVELLSTTTDATQKRAAKTLWRVVKDNSQHEVAIAKAGGADNLVLLLRDAARKPSTQEAKAYALWALSLCIDETNHAKVSEAGGIPPLVATLVRGDVLQKEQAACALAKLGRYHDDARAAIARAGGVEPLISLLDRCNADASELSQQHAAAALSELAQLSSNKRAIERAGGISPLVALLWEQPADQPESVESKRHAAAALARLSSEDPVEVAAAAAKALKEANADEDEAERGDEAAAERIRQRHYTKEHEKKKPSLAEQVAEAGAIAPLVKLLSGSKSTEAQAEAAGALWALADHAINRLAITENGGIGPLVALLGCEDPSARKHAEGALVRLSIEISNRSLIIKQLVSMLYDSGTGAQEQAAAALANLARDSTDNRTSIVDAGGIPPLLALMRSSSNEAKEKTLQAITQLAHNSAPNQLAIAAAGGIPLLVQVLTTSANNSKEVSAMQLCALAACAVWRMTEANPANQEAMFKAGVIVPLVSVLASPVPEMQSNAAAAIASLARDNTDNQAAIARAGGIVPLCTLVRDGSPDTKDQSASALWALASNNAPNKATIAKLGGIEPLVGLLMYAQSETSSINAAGALSALAAQHSDNRLAITKRLVAVLSMKATPARATRLLSALAALCDSEPTNQVAIAKAGGVQHLIVWLSNPDEGVQTQAARAMLAVASNNMTTQALVNRDPIARAGAISPLIKLLSSTTLGTPETAARALAHLARDSDDLAHPEVEGETGGETSADATGVTAVADTDARSSSWMRRDDNDGGAGADDGEDGSAIVGGEARRALILFEGGVKRLVAMLDGSNLPSFDAKAAGSGWAKARIGVAGTIELAPIFPGSQVDFGVRIGMQEQGAATLADLAQADEAMQDAIISAGAVRPLLELTRLGSPVAQEHAARVIVGLCEQIDNQRIMVAGGAIFDLTMLLKHGSAHAMEAAAAAISSLCRNAVLAIERKGINLADLREEMSGAISSGSPSRAAHAARAQSKADSAAEAPPSEVAAAAAEMPPAELEEEGSEEREEFRRQLIADAGGIIPLVKLLETGTVSAKEKGGRGAHNNPRTRTPMYPVKRLSDAETENLGATHFQ</sequence>
<dbReference type="PANTHER" id="PTHR23315">
    <property type="entry name" value="U BOX DOMAIN-CONTAINING"/>
    <property type="match status" value="1"/>
</dbReference>
<dbReference type="Pfam" id="PF25598">
    <property type="entry name" value="ARM_PUB"/>
    <property type="match status" value="2"/>
</dbReference>
<feature type="repeat" description="ARM" evidence="1">
    <location>
        <begin position="1114"/>
        <end position="1147"/>
    </location>
</feature>
<protein>
    <submittedName>
        <fullName evidence="4">Beta-glucan synthesis-associated</fullName>
    </submittedName>
</protein>
<reference evidence="5" key="1">
    <citation type="journal article" date="2015" name="PLoS Genet.">
        <title>Genome Sequence and Transcriptome Analyses of Chrysochromulina tobin: Metabolic Tools for Enhanced Algal Fitness in the Prominent Order Prymnesiales (Haptophyceae).</title>
        <authorList>
            <person name="Hovde B.T."/>
            <person name="Deodato C.R."/>
            <person name="Hunsperger H.M."/>
            <person name="Ryken S.A."/>
            <person name="Yost W."/>
            <person name="Jha R.K."/>
            <person name="Patterson J."/>
            <person name="Monnat R.J. Jr."/>
            <person name="Barlow S.B."/>
            <person name="Starkenburg S.R."/>
            <person name="Cattolico R.A."/>
        </authorList>
    </citation>
    <scope>NUCLEOTIDE SEQUENCE</scope>
    <source>
        <strain evidence="5">CCMP291</strain>
    </source>
</reference>
<dbReference type="Pfam" id="PF00514">
    <property type="entry name" value="Arm"/>
    <property type="match status" value="1"/>
</dbReference>
<dbReference type="InterPro" id="IPR016024">
    <property type="entry name" value="ARM-type_fold"/>
</dbReference>
<evidence type="ECO:0000256" key="2">
    <source>
        <dbReference type="SAM" id="MobiDB-lite"/>
    </source>
</evidence>
<feature type="region of interest" description="Disordered" evidence="2">
    <location>
        <begin position="1391"/>
        <end position="1443"/>
    </location>
</feature>
<comment type="caution">
    <text evidence="4">The sequence shown here is derived from an EMBL/GenBank/DDBJ whole genome shotgun (WGS) entry which is preliminary data.</text>
</comment>
<dbReference type="OrthoDB" id="7537227at2759"/>
<name>A0A0M0JNA1_9EUKA</name>
<dbReference type="Gene3D" id="1.25.10.10">
    <property type="entry name" value="Leucine-rich Repeat Variant"/>
    <property type="match status" value="12"/>
</dbReference>
<feature type="repeat" description="ARM" evidence="1">
    <location>
        <begin position="551"/>
        <end position="597"/>
    </location>
</feature>
<keyword evidence="5" id="KW-1185">Reference proteome</keyword>
<dbReference type="EMBL" id="JWZX01002627">
    <property type="protein sequence ID" value="KOO28054.1"/>
    <property type="molecule type" value="Genomic_DNA"/>
</dbReference>
<evidence type="ECO:0000259" key="3">
    <source>
        <dbReference type="Pfam" id="PF25598"/>
    </source>
</evidence>
<accession>A0A0M0JNA1</accession>
<gene>
    <name evidence="4" type="ORF">Ctob_012223</name>
</gene>
<dbReference type="PANTHER" id="PTHR23315:SF7">
    <property type="entry name" value="U-BOX DOMAIN-CONTAINING PROTEIN 4"/>
    <property type="match status" value="1"/>
</dbReference>
<feature type="compositionally biased region" description="Low complexity" evidence="2">
    <location>
        <begin position="1163"/>
        <end position="1173"/>
    </location>
</feature>
<proteinExistence type="predicted"/>
<feature type="compositionally biased region" description="Acidic residues" evidence="2">
    <location>
        <begin position="1432"/>
        <end position="1441"/>
    </location>
</feature>
<dbReference type="Proteomes" id="UP000037460">
    <property type="component" value="Unassembled WGS sequence"/>
</dbReference>
<feature type="repeat" description="ARM" evidence="1">
    <location>
        <begin position="152"/>
        <end position="194"/>
    </location>
</feature>
<dbReference type="InterPro" id="IPR000225">
    <property type="entry name" value="Armadillo"/>
</dbReference>
<feature type="domain" description="U-box" evidence="3">
    <location>
        <begin position="822"/>
        <end position="1109"/>
    </location>
</feature>
<feature type="repeat" description="ARM" evidence="1">
    <location>
        <begin position="902"/>
        <end position="944"/>
    </location>
</feature>
<evidence type="ECO:0000256" key="1">
    <source>
        <dbReference type="PROSITE-ProRule" id="PRU00259"/>
    </source>
</evidence>
<dbReference type="SUPFAM" id="SSF48371">
    <property type="entry name" value="ARM repeat"/>
    <property type="match status" value="5"/>
</dbReference>
<feature type="domain" description="U-box" evidence="3">
    <location>
        <begin position="16"/>
        <end position="241"/>
    </location>
</feature>
<feature type="compositionally biased region" description="Basic and acidic residues" evidence="2">
    <location>
        <begin position="1143"/>
        <end position="1153"/>
    </location>
</feature>
<dbReference type="InterPro" id="IPR058678">
    <property type="entry name" value="ARM_PUB"/>
</dbReference>
<organism evidence="4 5">
    <name type="scientific">Chrysochromulina tobinii</name>
    <dbReference type="NCBI Taxonomy" id="1460289"/>
    <lineage>
        <taxon>Eukaryota</taxon>
        <taxon>Haptista</taxon>
        <taxon>Haptophyta</taxon>
        <taxon>Prymnesiophyceae</taxon>
        <taxon>Prymnesiales</taxon>
        <taxon>Chrysochromulinaceae</taxon>
        <taxon>Chrysochromulina</taxon>
    </lineage>
</organism>
<dbReference type="InterPro" id="IPR011989">
    <property type="entry name" value="ARM-like"/>
</dbReference>